<sequence>MHSKFNCIIAGAAGRDFHDFQTFFRKHPEFHVCAFTATQIPYIDTRVFPQSLAGPDYESDIPIFPEEQLPELINQFEIDFVFLAYSDLAYDTVMHTASLVQSCGASFVLLGPNHFQLQSAKPVIAVTAVRTGAGKSPLTRWIASRLSELKLTPGVIRHPMPYGELEQQRCQRFATEVDLNAYDCTIEEREEYEPYLELGLPIFAGVDYELILRTAEQEADIILWDGGNNDFSFVRPDLLITVADALRPGHEVQYYPGESNLRMADVIVINKVATAESESLSQIKANIQRLNPTAVVVESNLEIVVQEPEKITNRRVLVVEDGPTLLHGGMKIGAGYCAANQFQAKQVIDPRAFAVGSIAKAYQQYPHMGPILPALGYSETQRAELSQTIQTSEADLIIDATPAGLSHVIQTTIPIVRVRYEFQQTAGTPLSDMIDEFIR</sequence>
<dbReference type="RefSeq" id="WP_145311566.1">
    <property type="nucleotide sequence ID" value="NZ_CP037452.1"/>
</dbReference>
<dbReference type="PANTHER" id="PTHR42869">
    <property type="entry name" value="SLL0572 PROTEIN"/>
    <property type="match status" value="1"/>
</dbReference>
<dbReference type="AlphaFoldDB" id="A0A518IGK8"/>
<dbReference type="KEGG" id="gfm:Enr17x_42790"/>
<dbReference type="EMBL" id="CP037452">
    <property type="protein sequence ID" value="QDV52219.1"/>
    <property type="molecule type" value="Genomic_DNA"/>
</dbReference>
<reference evidence="2 3" key="1">
    <citation type="submission" date="2019-03" db="EMBL/GenBank/DDBJ databases">
        <title>Deep-cultivation of Planctomycetes and their phenomic and genomic characterization uncovers novel biology.</title>
        <authorList>
            <person name="Wiegand S."/>
            <person name="Jogler M."/>
            <person name="Boedeker C."/>
            <person name="Pinto D."/>
            <person name="Vollmers J."/>
            <person name="Rivas-Marin E."/>
            <person name="Kohn T."/>
            <person name="Peeters S.H."/>
            <person name="Heuer A."/>
            <person name="Rast P."/>
            <person name="Oberbeckmann S."/>
            <person name="Bunk B."/>
            <person name="Jeske O."/>
            <person name="Meyerdierks A."/>
            <person name="Storesund J.E."/>
            <person name="Kallscheuer N."/>
            <person name="Luecker S."/>
            <person name="Lage O.M."/>
            <person name="Pohl T."/>
            <person name="Merkel B.J."/>
            <person name="Hornburger P."/>
            <person name="Mueller R.-W."/>
            <person name="Bruemmer F."/>
            <person name="Labrenz M."/>
            <person name="Spormann A.M."/>
            <person name="Op den Camp H."/>
            <person name="Overmann J."/>
            <person name="Amann R."/>
            <person name="Jetten M.S.M."/>
            <person name="Mascher T."/>
            <person name="Medema M.H."/>
            <person name="Devos D.P."/>
            <person name="Kaster A.-K."/>
            <person name="Ovreas L."/>
            <person name="Rohde M."/>
            <person name="Galperin M.Y."/>
            <person name="Jogler C."/>
        </authorList>
    </citation>
    <scope>NUCLEOTIDE SEQUENCE [LARGE SCALE GENOMIC DNA]</scope>
    <source>
        <strain evidence="2 3">Enr17</strain>
    </source>
</reference>
<evidence type="ECO:0000313" key="2">
    <source>
        <dbReference type="EMBL" id="QDV52219.1"/>
    </source>
</evidence>
<dbReference type="Pfam" id="PF02492">
    <property type="entry name" value="cobW"/>
    <property type="match status" value="1"/>
</dbReference>
<organism evidence="2 3">
    <name type="scientific">Gimesia fumaroli</name>
    <dbReference type="NCBI Taxonomy" id="2527976"/>
    <lineage>
        <taxon>Bacteria</taxon>
        <taxon>Pseudomonadati</taxon>
        <taxon>Planctomycetota</taxon>
        <taxon>Planctomycetia</taxon>
        <taxon>Planctomycetales</taxon>
        <taxon>Planctomycetaceae</taxon>
        <taxon>Gimesia</taxon>
    </lineage>
</organism>
<dbReference type="OrthoDB" id="9763469at2"/>
<dbReference type="InterPro" id="IPR027417">
    <property type="entry name" value="P-loop_NTPase"/>
</dbReference>
<feature type="domain" description="CobW/HypB/UreG nucleotide-binding" evidence="1">
    <location>
        <begin position="233"/>
        <end position="297"/>
    </location>
</feature>
<gene>
    <name evidence="2" type="primary">cpgS</name>
    <name evidence="2" type="ORF">Enr17x_42790</name>
</gene>
<dbReference type="PANTHER" id="PTHR42869:SF1">
    <property type="entry name" value="SLL0572 PROTEIN"/>
    <property type="match status" value="1"/>
</dbReference>
<dbReference type="Proteomes" id="UP000318313">
    <property type="component" value="Chromosome"/>
</dbReference>
<accession>A0A518IGK8</accession>
<evidence type="ECO:0000313" key="3">
    <source>
        <dbReference type="Proteomes" id="UP000318313"/>
    </source>
</evidence>
<name>A0A518IGK8_9PLAN</name>
<evidence type="ECO:0000259" key="1">
    <source>
        <dbReference type="Pfam" id="PF02492"/>
    </source>
</evidence>
<protein>
    <submittedName>
        <fullName evidence="2">Cyclic 2,3-diphosphoglycerate synthetase</fullName>
    </submittedName>
</protein>
<keyword evidence="3" id="KW-1185">Reference proteome</keyword>
<proteinExistence type="predicted"/>
<dbReference type="InterPro" id="IPR003495">
    <property type="entry name" value="CobW/HypB/UreG_nucleotide-bd"/>
</dbReference>
<dbReference type="InterPro" id="IPR053199">
    <property type="entry name" value="cDPG_synthetase-like"/>
</dbReference>
<dbReference type="Gene3D" id="3.40.50.300">
    <property type="entry name" value="P-loop containing nucleotide triphosphate hydrolases"/>
    <property type="match status" value="1"/>
</dbReference>
<dbReference type="SUPFAM" id="SSF52540">
    <property type="entry name" value="P-loop containing nucleoside triphosphate hydrolases"/>
    <property type="match status" value="1"/>
</dbReference>